<dbReference type="RefSeq" id="XP_018735476.1">
    <property type="nucleotide sequence ID" value="XM_018878142.1"/>
</dbReference>
<evidence type="ECO:0000256" key="4">
    <source>
        <dbReference type="ARBA" id="ARBA00022670"/>
    </source>
</evidence>
<gene>
    <name evidence="9" type="primary">ATP23</name>
    <name evidence="9" type="ORF">AWJ20_1277</name>
</gene>
<organism evidence="9 10">
    <name type="scientific">Sugiyamaella lignohabitans</name>
    <dbReference type="NCBI Taxonomy" id="796027"/>
    <lineage>
        <taxon>Eukaryota</taxon>
        <taxon>Fungi</taxon>
        <taxon>Dikarya</taxon>
        <taxon>Ascomycota</taxon>
        <taxon>Saccharomycotina</taxon>
        <taxon>Dipodascomycetes</taxon>
        <taxon>Dipodascales</taxon>
        <taxon>Trichomonascaceae</taxon>
        <taxon>Sugiyamaella</taxon>
    </lineage>
</organism>
<dbReference type="GO" id="GO:0034982">
    <property type="term" value="P:mitochondrial protein processing"/>
    <property type="evidence" value="ECO:0007669"/>
    <property type="project" value="TreeGrafter"/>
</dbReference>
<name>A0A167DJY9_9ASCO</name>
<keyword evidence="10" id="KW-1185">Reference proteome</keyword>
<evidence type="ECO:0000256" key="3">
    <source>
        <dbReference type="ARBA" id="ARBA00014615"/>
    </source>
</evidence>
<dbReference type="Proteomes" id="UP000189580">
    <property type="component" value="Chromosome a"/>
</dbReference>
<dbReference type="GO" id="GO:0004222">
    <property type="term" value="F:metalloendopeptidase activity"/>
    <property type="evidence" value="ECO:0007669"/>
    <property type="project" value="InterPro"/>
</dbReference>
<dbReference type="PANTHER" id="PTHR21711:SF0">
    <property type="entry name" value="MITOCHONDRIAL INNER MEMBRANE PROTEASE ATP23 HOMOLOG"/>
    <property type="match status" value="1"/>
</dbReference>
<dbReference type="OrthoDB" id="285308at2759"/>
<comment type="similarity">
    <text evidence="2 8">Belongs to the peptidase M76 family.</text>
</comment>
<evidence type="ECO:0000256" key="7">
    <source>
        <dbReference type="ARBA" id="ARBA00023049"/>
    </source>
</evidence>
<comment type="function">
    <text evidence="8">Has a dual role in the assembly of mitochondrial ATPase.</text>
</comment>
<dbReference type="GeneID" id="30033061"/>
<evidence type="ECO:0000313" key="9">
    <source>
        <dbReference type="EMBL" id="ANB12999.1"/>
    </source>
</evidence>
<dbReference type="EMBL" id="CP014501">
    <property type="protein sequence ID" value="ANB12999.1"/>
    <property type="molecule type" value="Genomic_DNA"/>
</dbReference>
<protein>
    <recommendedName>
        <fullName evidence="3 8">Mitochondrial inner membrane protease ATP23</fullName>
        <ecNumber evidence="8">3.4.24.-</ecNumber>
    </recommendedName>
</protein>
<dbReference type="GO" id="GO:0033615">
    <property type="term" value="P:mitochondrial proton-transporting ATP synthase complex assembly"/>
    <property type="evidence" value="ECO:0007669"/>
    <property type="project" value="TreeGrafter"/>
</dbReference>
<evidence type="ECO:0000256" key="5">
    <source>
        <dbReference type="ARBA" id="ARBA00022723"/>
    </source>
</evidence>
<dbReference type="PANTHER" id="PTHR21711">
    <property type="entry name" value="MITOCHONDRIAL INNER MEMBRANE PROTEASE"/>
    <property type="match status" value="1"/>
</dbReference>
<evidence type="ECO:0000256" key="8">
    <source>
        <dbReference type="RuleBase" id="RU364057"/>
    </source>
</evidence>
<proteinExistence type="inferred from homology"/>
<sequence length="234" mass="26931">MSSAESNLPSSDGERSARPVPSGFEWWRRTLEYKTGLGLTAESKEQYEQDLAAKIKDDQCKRCYEFRDWMLNFSPTVRFMAEQISKVGGNINSRNIICDECDEFKSGGFHPELGILLCQNRIYSKWHLEDTLSHEMVHAYDHCKFNVNWSNLQHHACSEIRASSLSGECRMMNQVVRNGIWKISKGHQDCVRRRATLSVRGNPNCKSDEEAAKVVNSVFDSCFADTRPFDEIYR</sequence>
<comment type="subcellular location">
    <subcellularLocation>
        <location evidence="1 8">Mitochondrion inner membrane</location>
        <topology evidence="1 8">Peripheral membrane protein</topology>
        <orientation evidence="1 8">Intermembrane side</orientation>
    </subcellularLocation>
</comment>
<reference evidence="9 10" key="1">
    <citation type="submission" date="2016-02" db="EMBL/GenBank/DDBJ databases">
        <title>Complete genome sequence and transcriptome regulation of the pentose utilising yeast Sugiyamaella lignohabitans.</title>
        <authorList>
            <person name="Bellasio M."/>
            <person name="Peymann A."/>
            <person name="Valli M."/>
            <person name="Sipitzky M."/>
            <person name="Graf A."/>
            <person name="Sauer M."/>
            <person name="Marx H."/>
            <person name="Mattanovich D."/>
        </authorList>
    </citation>
    <scope>NUCLEOTIDE SEQUENCE [LARGE SCALE GENOMIC DNA]</scope>
    <source>
        <strain evidence="9 10">CBS 10342</strain>
    </source>
</reference>
<keyword evidence="4 8" id="KW-0645">Protease</keyword>
<keyword evidence="8" id="KW-0472">Membrane</keyword>
<keyword evidence="5 8" id="KW-0479">Metal-binding</keyword>
<keyword evidence="6 8" id="KW-0378">Hydrolase</keyword>
<evidence type="ECO:0000313" key="10">
    <source>
        <dbReference type="Proteomes" id="UP000189580"/>
    </source>
</evidence>
<dbReference type="EC" id="3.4.24.-" evidence="8"/>
<keyword evidence="8" id="KW-0496">Mitochondrion</keyword>
<accession>A0A167DJY9</accession>
<evidence type="ECO:0000256" key="1">
    <source>
        <dbReference type="ARBA" id="ARBA00004137"/>
    </source>
</evidence>
<dbReference type="KEGG" id="slb:AWJ20_1277"/>
<evidence type="ECO:0000256" key="6">
    <source>
        <dbReference type="ARBA" id="ARBA00022801"/>
    </source>
</evidence>
<keyword evidence="8" id="KW-0999">Mitochondrion inner membrane</keyword>
<dbReference type="Pfam" id="PF09768">
    <property type="entry name" value="Peptidase_M76"/>
    <property type="match status" value="1"/>
</dbReference>
<dbReference type="InterPro" id="IPR019165">
    <property type="entry name" value="Peptidase_M76_ATP23"/>
</dbReference>
<dbReference type="GO" id="GO:0046872">
    <property type="term" value="F:metal ion binding"/>
    <property type="evidence" value="ECO:0007669"/>
    <property type="project" value="UniProtKB-KW"/>
</dbReference>
<dbReference type="AlphaFoldDB" id="A0A167DJY9"/>
<dbReference type="GO" id="GO:0005743">
    <property type="term" value="C:mitochondrial inner membrane"/>
    <property type="evidence" value="ECO:0007669"/>
    <property type="project" value="UniProtKB-SubCell"/>
</dbReference>
<keyword evidence="7 8" id="KW-0482">Metalloprotease</keyword>
<evidence type="ECO:0000256" key="2">
    <source>
        <dbReference type="ARBA" id="ARBA00009915"/>
    </source>
</evidence>